<dbReference type="KEGG" id="svp:Pan189_30460"/>
<organism evidence="2 3">
    <name type="scientific">Stratiformator vulcanicus</name>
    <dbReference type="NCBI Taxonomy" id="2527980"/>
    <lineage>
        <taxon>Bacteria</taxon>
        <taxon>Pseudomonadati</taxon>
        <taxon>Planctomycetota</taxon>
        <taxon>Planctomycetia</taxon>
        <taxon>Planctomycetales</taxon>
        <taxon>Planctomycetaceae</taxon>
        <taxon>Stratiformator</taxon>
    </lineage>
</organism>
<dbReference type="RefSeq" id="WP_145364738.1">
    <property type="nucleotide sequence ID" value="NZ_CP036268.1"/>
</dbReference>
<proteinExistence type="predicted"/>
<feature type="chain" id="PRO_5022109739" evidence="1">
    <location>
        <begin position="29"/>
        <end position="243"/>
    </location>
</feature>
<sequence precursor="true">MNLTSLLRNALLAGCLLAVVLLTTVARAADREFPALKDANKEPAATLNELPLKFFADFEEGDAAKFQLTDTSAWKVTKQDGNSIFALTKRKSDYNPPVRAPYNRALVKDLDAGSVVVDVRGQSTMEPYNHRDLCLFFNYVDESHFYYVHFGQKADPHANQIFIVNDAPRKMITTDKSDGTPWTDDWHHLRVVRDAESGKIAVYFDDMDEPHMQASDKTFTSGTVGIGSFDDTGHFDRLAVYAE</sequence>
<evidence type="ECO:0000313" key="2">
    <source>
        <dbReference type="EMBL" id="QDT38651.1"/>
    </source>
</evidence>
<protein>
    <submittedName>
        <fullName evidence="2">Uncharacterized protein</fullName>
    </submittedName>
</protein>
<dbReference type="EMBL" id="CP036268">
    <property type="protein sequence ID" value="QDT38651.1"/>
    <property type="molecule type" value="Genomic_DNA"/>
</dbReference>
<dbReference type="AlphaFoldDB" id="A0A517R456"/>
<dbReference type="SUPFAM" id="SSF49899">
    <property type="entry name" value="Concanavalin A-like lectins/glucanases"/>
    <property type="match status" value="1"/>
</dbReference>
<reference evidence="2 3" key="1">
    <citation type="submission" date="2019-02" db="EMBL/GenBank/DDBJ databases">
        <title>Deep-cultivation of Planctomycetes and their phenomic and genomic characterization uncovers novel biology.</title>
        <authorList>
            <person name="Wiegand S."/>
            <person name="Jogler M."/>
            <person name="Boedeker C."/>
            <person name="Pinto D."/>
            <person name="Vollmers J."/>
            <person name="Rivas-Marin E."/>
            <person name="Kohn T."/>
            <person name="Peeters S.H."/>
            <person name="Heuer A."/>
            <person name="Rast P."/>
            <person name="Oberbeckmann S."/>
            <person name="Bunk B."/>
            <person name="Jeske O."/>
            <person name="Meyerdierks A."/>
            <person name="Storesund J.E."/>
            <person name="Kallscheuer N."/>
            <person name="Luecker S."/>
            <person name="Lage O.M."/>
            <person name="Pohl T."/>
            <person name="Merkel B.J."/>
            <person name="Hornburger P."/>
            <person name="Mueller R.-W."/>
            <person name="Bruemmer F."/>
            <person name="Labrenz M."/>
            <person name="Spormann A.M."/>
            <person name="Op den Camp H."/>
            <person name="Overmann J."/>
            <person name="Amann R."/>
            <person name="Jetten M.S.M."/>
            <person name="Mascher T."/>
            <person name="Medema M.H."/>
            <person name="Devos D.P."/>
            <person name="Kaster A.-K."/>
            <person name="Ovreas L."/>
            <person name="Rohde M."/>
            <person name="Galperin M.Y."/>
            <person name="Jogler C."/>
        </authorList>
    </citation>
    <scope>NUCLEOTIDE SEQUENCE [LARGE SCALE GENOMIC DNA]</scope>
    <source>
        <strain evidence="2 3">Pan189</strain>
    </source>
</reference>
<evidence type="ECO:0000313" key="3">
    <source>
        <dbReference type="Proteomes" id="UP000317318"/>
    </source>
</evidence>
<accession>A0A517R456</accession>
<keyword evidence="3" id="KW-1185">Reference proteome</keyword>
<name>A0A517R456_9PLAN</name>
<keyword evidence="1" id="KW-0732">Signal</keyword>
<dbReference type="InterPro" id="IPR013320">
    <property type="entry name" value="ConA-like_dom_sf"/>
</dbReference>
<dbReference type="Gene3D" id="2.60.120.560">
    <property type="entry name" value="Exo-inulinase, domain 1"/>
    <property type="match status" value="1"/>
</dbReference>
<evidence type="ECO:0000256" key="1">
    <source>
        <dbReference type="SAM" id="SignalP"/>
    </source>
</evidence>
<gene>
    <name evidence="2" type="ORF">Pan189_30460</name>
</gene>
<dbReference type="OrthoDB" id="3618231at2"/>
<dbReference type="Proteomes" id="UP000317318">
    <property type="component" value="Chromosome"/>
</dbReference>
<feature type="signal peptide" evidence="1">
    <location>
        <begin position="1"/>
        <end position="28"/>
    </location>
</feature>